<dbReference type="GeneID" id="98120721"/>
<name>A0ABR4MD07_9PEZI</name>
<dbReference type="RefSeq" id="XP_070857334.1">
    <property type="nucleotide sequence ID" value="XM_071005119.1"/>
</dbReference>
<sequence>MGLPSGPLTFDESKVSKAKIPMLEPSGYDLSRDELQSIFGIDPSRFGALPKRIVVPTLEGRWYVEHWYSVTGWIYVLEPVAWVPQVYHGRTEPVSKFKKKYTKEVTNVKESNFNASTSASLTIEAGGSYMGITASIKSTNEIKFEVSQSNSVEEKMNESGEVGDVPVHKIFVYPNLRCKVVKKQRINYTINDESNELKWDSHNGETWNDRWVGDSNLGPLKKLAWNPVPMTGSGLAGKCYILPVPQNAPGGGVEVETVMSRQGWTDWYHYNLPWETPEDETITLAVPNNSIAFQPMATWAVLCFLAQA</sequence>
<protein>
    <submittedName>
        <fullName evidence="1">Uncharacterized protein</fullName>
    </submittedName>
</protein>
<organism evidence="1 2">
    <name type="scientific">Ceratocystis lukuohia</name>
    <dbReference type="NCBI Taxonomy" id="2019550"/>
    <lineage>
        <taxon>Eukaryota</taxon>
        <taxon>Fungi</taxon>
        <taxon>Dikarya</taxon>
        <taxon>Ascomycota</taxon>
        <taxon>Pezizomycotina</taxon>
        <taxon>Sordariomycetes</taxon>
        <taxon>Hypocreomycetidae</taxon>
        <taxon>Microascales</taxon>
        <taxon>Ceratocystidaceae</taxon>
        <taxon>Ceratocystis</taxon>
    </lineage>
</organism>
<reference evidence="1 2" key="1">
    <citation type="submission" date="2020-05" db="EMBL/GenBank/DDBJ databases">
        <title>Ceratocystis lukuohia genome.</title>
        <authorList>
            <person name="Harrington T.C."/>
            <person name="Kim K."/>
            <person name="Mayers C.G."/>
        </authorList>
    </citation>
    <scope>NUCLEOTIDE SEQUENCE [LARGE SCALE GENOMIC DNA]</scope>
    <source>
        <strain evidence="1 2">C4212</strain>
    </source>
</reference>
<dbReference type="EMBL" id="JABSNW010000007">
    <property type="protein sequence ID" value="KAL2886154.1"/>
    <property type="molecule type" value="Genomic_DNA"/>
</dbReference>
<proteinExistence type="predicted"/>
<evidence type="ECO:0000313" key="2">
    <source>
        <dbReference type="Proteomes" id="UP001610728"/>
    </source>
</evidence>
<accession>A0ABR4MD07</accession>
<keyword evidence="2" id="KW-1185">Reference proteome</keyword>
<comment type="caution">
    <text evidence="1">The sequence shown here is derived from an EMBL/GenBank/DDBJ whole genome shotgun (WGS) entry which is preliminary data.</text>
</comment>
<evidence type="ECO:0000313" key="1">
    <source>
        <dbReference type="EMBL" id="KAL2886154.1"/>
    </source>
</evidence>
<gene>
    <name evidence="1" type="ORF">HOO65_070616</name>
</gene>
<dbReference type="Proteomes" id="UP001610728">
    <property type="component" value="Unassembled WGS sequence"/>
</dbReference>